<dbReference type="InterPro" id="IPR010753">
    <property type="entry name" value="DUF1330"/>
</dbReference>
<dbReference type="InterPro" id="IPR011008">
    <property type="entry name" value="Dimeric_a/b-barrel"/>
</dbReference>
<dbReference type="Gene3D" id="3.30.70.100">
    <property type="match status" value="1"/>
</dbReference>
<feature type="chain" id="PRO_5038587828" evidence="1">
    <location>
        <begin position="29"/>
        <end position="130"/>
    </location>
</feature>
<dbReference type="PANTHER" id="PTHR41521:SF4">
    <property type="entry name" value="BLR0684 PROTEIN"/>
    <property type="match status" value="1"/>
</dbReference>
<keyword evidence="3" id="KW-0614">Plasmid</keyword>
<geneLocation type="plasmid" evidence="3 4">
    <name>pA</name>
</geneLocation>
<dbReference type="KEGG" id="apol:K9D25_21045"/>
<evidence type="ECO:0000313" key="3">
    <source>
        <dbReference type="EMBL" id="UOK73381.1"/>
    </source>
</evidence>
<evidence type="ECO:0000256" key="1">
    <source>
        <dbReference type="SAM" id="SignalP"/>
    </source>
</evidence>
<dbReference type="EMBL" id="CP083240">
    <property type="protein sequence ID" value="UOK73381.1"/>
    <property type="molecule type" value="Genomic_DNA"/>
</dbReference>
<protein>
    <submittedName>
        <fullName evidence="3">DUF1330 domain-containing protein</fullName>
    </submittedName>
</protein>
<dbReference type="RefSeq" id="WP_244451060.1">
    <property type="nucleotide sequence ID" value="NZ_CP083240.1"/>
</dbReference>
<proteinExistence type="predicted"/>
<dbReference type="AlphaFoldDB" id="A0A9E6ZZU3"/>
<accession>A0A9E6ZZU3</accession>
<dbReference type="PANTHER" id="PTHR41521">
    <property type="match status" value="1"/>
</dbReference>
<evidence type="ECO:0000259" key="2">
    <source>
        <dbReference type="Pfam" id="PF07045"/>
    </source>
</evidence>
<dbReference type="Proteomes" id="UP000831684">
    <property type="component" value="Plasmid pA"/>
</dbReference>
<keyword evidence="1" id="KW-0732">Signal</keyword>
<sequence length="130" mass="13944">MLNRVLLSAFLVGAVAAASMVEFVPAQAQTSAPPRAYYVADFELKDPEGIKPYAAGTPATLEPYGGRFVARGGRIAALEGQAPGARSVIIEFPSMEQALAWYNSDAYKALRPIRQKSGISRTFIIEALPN</sequence>
<organism evidence="3 4">
    <name type="scientific">Ancylobacter polymorphus</name>
    <dbReference type="NCBI Taxonomy" id="223390"/>
    <lineage>
        <taxon>Bacteria</taxon>
        <taxon>Pseudomonadati</taxon>
        <taxon>Pseudomonadota</taxon>
        <taxon>Alphaproteobacteria</taxon>
        <taxon>Hyphomicrobiales</taxon>
        <taxon>Xanthobacteraceae</taxon>
        <taxon>Ancylobacter</taxon>
    </lineage>
</organism>
<feature type="signal peptide" evidence="1">
    <location>
        <begin position="1"/>
        <end position="28"/>
    </location>
</feature>
<gene>
    <name evidence="3" type="ORF">K9D25_21045</name>
</gene>
<name>A0A9E6ZZU3_9HYPH</name>
<dbReference type="Pfam" id="PF07045">
    <property type="entry name" value="DUF1330"/>
    <property type="match status" value="1"/>
</dbReference>
<evidence type="ECO:0000313" key="4">
    <source>
        <dbReference type="Proteomes" id="UP000831684"/>
    </source>
</evidence>
<reference evidence="3" key="1">
    <citation type="submission" date="2021-09" db="EMBL/GenBank/DDBJ databases">
        <title>Network and meta-omics reveal the key degrader and cooperation patterns in an efficient 1,4-dioxane-degrading microbial community.</title>
        <authorList>
            <person name="Dai C."/>
        </authorList>
    </citation>
    <scope>NUCLEOTIDE SEQUENCE</scope>
    <source>
        <strain evidence="3">ZM13</strain>
        <plasmid evidence="3">pA</plasmid>
    </source>
</reference>
<dbReference type="SUPFAM" id="SSF54909">
    <property type="entry name" value="Dimeric alpha+beta barrel"/>
    <property type="match status" value="1"/>
</dbReference>
<feature type="domain" description="DUF1330" evidence="2">
    <location>
        <begin position="36"/>
        <end position="127"/>
    </location>
</feature>